<feature type="region of interest" description="Disordered" evidence="3">
    <location>
        <begin position="428"/>
        <end position="456"/>
    </location>
</feature>
<keyword evidence="2" id="KW-0863">Zinc-finger</keyword>
<feature type="compositionally biased region" description="Basic and acidic residues" evidence="3">
    <location>
        <begin position="823"/>
        <end position="832"/>
    </location>
</feature>
<organism evidence="5 6">
    <name type="scientific">Durusdinium trenchii</name>
    <dbReference type="NCBI Taxonomy" id="1381693"/>
    <lineage>
        <taxon>Eukaryota</taxon>
        <taxon>Sar</taxon>
        <taxon>Alveolata</taxon>
        <taxon>Dinophyceae</taxon>
        <taxon>Suessiales</taxon>
        <taxon>Symbiodiniaceae</taxon>
        <taxon>Durusdinium</taxon>
    </lineage>
</organism>
<feature type="compositionally biased region" description="Acidic residues" evidence="3">
    <location>
        <begin position="1332"/>
        <end position="1345"/>
    </location>
</feature>
<dbReference type="InterPro" id="IPR044210">
    <property type="entry name" value="Tfc3-like"/>
</dbReference>
<evidence type="ECO:0000259" key="4">
    <source>
        <dbReference type="PROSITE" id="PS50157"/>
    </source>
</evidence>
<evidence type="ECO:0000256" key="1">
    <source>
        <dbReference type="ARBA" id="ARBA00007730"/>
    </source>
</evidence>
<keyword evidence="6" id="KW-1185">Reference proteome</keyword>
<dbReference type="PANTHER" id="PTHR15180:SF1">
    <property type="entry name" value="GENERAL TRANSCRIPTION FACTOR 3C POLYPEPTIDE 1"/>
    <property type="match status" value="1"/>
</dbReference>
<comment type="similarity">
    <text evidence="1">Belongs to the aspartyl/asparaginyl beta-hydroxylase family.</text>
</comment>
<dbReference type="EMBL" id="CAXAMN010023428">
    <property type="protein sequence ID" value="CAK9077537.1"/>
    <property type="molecule type" value="Genomic_DNA"/>
</dbReference>
<evidence type="ECO:0000313" key="5">
    <source>
        <dbReference type="EMBL" id="CAK9077537.1"/>
    </source>
</evidence>
<feature type="region of interest" description="Disordered" evidence="3">
    <location>
        <begin position="1423"/>
        <end position="1465"/>
    </location>
</feature>
<feature type="region of interest" description="Disordered" evidence="3">
    <location>
        <begin position="1045"/>
        <end position="1066"/>
    </location>
</feature>
<dbReference type="PROSITE" id="PS00028">
    <property type="entry name" value="ZINC_FINGER_C2H2_1"/>
    <property type="match status" value="1"/>
</dbReference>
<protein>
    <recommendedName>
        <fullName evidence="4">C2H2-type domain-containing protein</fullName>
    </recommendedName>
</protein>
<feature type="region of interest" description="Disordered" evidence="3">
    <location>
        <begin position="811"/>
        <end position="869"/>
    </location>
</feature>
<keyword evidence="2" id="KW-0862">Zinc</keyword>
<keyword evidence="2" id="KW-0479">Metal-binding</keyword>
<feature type="compositionally biased region" description="Basic and acidic residues" evidence="3">
    <location>
        <begin position="1049"/>
        <end position="1066"/>
    </location>
</feature>
<reference evidence="5 6" key="1">
    <citation type="submission" date="2024-02" db="EMBL/GenBank/DDBJ databases">
        <authorList>
            <person name="Chen Y."/>
            <person name="Shah S."/>
            <person name="Dougan E. K."/>
            <person name="Thang M."/>
            <person name="Chan C."/>
        </authorList>
    </citation>
    <scope>NUCLEOTIDE SEQUENCE [LARGE SCALE GENOMIC DNA]</scope>
</reference>
<comment type="caution">
    <text evidence="5">The sequence shown here is derived from an EMBL/GenBank/DDBJ whole genome shotgun (WGS) entry which is preliminary data.</text>
</comment>
<feature type="compositionally biased region" description="Acidic residues" evidence="3">
    <location>
        <begin position="1427"/>
        <end position="1448"/>
    </location>
</feature>
<dbReference type="InterPro" id="IPR013087">
    <property type="entry name" value="Znf_C2H2_type"/>
</dbReference>
<dbReference type="PROSITE" id="PS50157">
    <property type="entry name" value="ZINC_FINGER_C2H2_2"/>
    <property type="match status" value="1"/>
</dbReference>
<feature type="domain" description="C2H2-type" evidence="4">
    <location>
        <begin position="970"/>
        <end position="998"/>
    </location>
</feature>
<dbReference type="InterPro" id="IPR007803">
    <property type="entry name" value="Asp/Arg/Pro-Hydrxlase"/>
</dbReference>
<dbReference type="Proteomes" id="UP001642484">
    <property type="component" value="Unassembled WGS sequence"/>
</dbReference>
<dbReference type="Pfam" id="PF05118">
    <property type="entry name" value="Asp_Arg_Hydrox"/>
    <property type="match status" value="1"/>
</dbReference>
<feature type="region of interest" description="Disordered" evidence="3">
    <location>
        <begin position="325"/>
        <end position="350"/>
    </location>
</feature>
<dbReference type="Gene3D" id="2.60.120.330">
    <property type="entry name" value="B-lactam Antibiotic, Isopenicillin N Synthase, Chain"/>
    <property type="match status" value="1"/>
</dbReference>
<evidence type="ECO:0000256" key="3">
    <source>
        <dbReference type="SAM" id="MobiDB-lite"/>
    </source>
</evidence>
<feature type="region of interest" description="Disordered" evidence="3">
    <location>
        <begin position="1323"/>
        <end position="1353"/>
    </location>
</feature>
<sequence>MLTALLKTAVEEIAWEGPPGVSWPKLLERLKERKALWAEVSSSSKILLRGKAGKSVSGRGSKVPEPSANQQIVLDVPQEVRQRLLLLDAHPDLATNELSVKALQLVAKARQRGCSGESLSAQLGVSSRDLFYPMEGLRTAGLLVGVVALHTGKEGKESSGAIAKDADAAEKTRTLRVSHSASPLALGAAVQAQVHGNHFVFSRFFDPDNVEQTQIEVLLQGSSSRLKNQILHALKINSSVGFENDLRSVLAESLEETSRPGMSRRTVSKIYMRLRTELVASGDVECVRVWDQRSRHFRDALCIPGTHQPGGDSEKEVPLLAITEGPEASSSSKDSHATPGVGANHIPSASLEPIPAKCSTRIMERSFTQQAEDLVRCGSRFCNGITGPEMAELLDMRKKHAERIQNDLVKRRRITRVFESDGKTHLNRYFTPGASQMLPSKRPPPPGATSTPAKALRTEGGKRIDATFVRRAAHVEGLLKEHEILTIVELVRVAAEDEALGNMDRKTASKLFFHLSETNGQQVGLSLDAGNKVRFVYWKPKLTLEQATKRHDDAVKAIEHLRFQKLRTSQLAIANEPHLKEQALALTPASRQKLQAQAKRRCLPESVHAQTVRRLGRVDLLTMPDKAVDQKILQHYGYHSGKVARIQLLHGMLIRKAKGNWSAQWTPSKIVEDMDLEVFLQVIGCGSYSTELEDLLLSGKNCLVREVPDELRSLLLGRTVSSGSLRALHAVRRLMRYVTTLGLAQTKGNEEFSNAVQIFYQLNRHVEVSSFTERAPGVAGASPLVYRFDLAQPKQVDAYWTCLEQQVKHWLGHGRSGGQGSSSEKEQKDKKQKEKKKKDKRKENEDKEDKERGETKGRVTPPNGAPRELFNLKNWSKSTWLLPHQRISMNDFYNEVLSKLEQKSPREGELKAPSQVLTPKSAEIMALSRRIMVAPDQIIKYCKSRQEVYGPHPSDGGPCVEFSSLMAVRFKCHLCGHLCFQRCSINEHYSKIHQEELPKDESLYTEADFYAQRLEQAKPTRKDGMRRWRRKRLAPVFGSLNSWPAADGARSDHEAAGQTAHRKEEAWGEELQDEAAWLQLFTTAESMACMQAISEGAPTPPVRPIGGELRTDASTWPLLARLSGRSAHFCRSVMHRLLGQDVKNRRAVAALRSLEMQSEPGLVGAKSSIGRAVAKSLLLTVHEAPSRWWRNDFLNSDVRAMMDCVIRQWQCDGMVSKHKEREAKGMKISPKNARPRWILTWSSRGRLFGRESEMLKWQEVLSLLIGSKSIEKVMTPEGSSGPQLLVLSGAASFGEERGGALHLRPTWSDGDFYQRVVEQPPPWQVKKQIEPREEDDDADVEEEGDGEKGVAKCGGVASHLKMTSDEPTLHSISVNYKPLRREATTELFKFLLLSPDEISRIVCFPNEPLNPQMFLCGEKRTTGDGAEAADVEEEASEDEVEEEAEQADDGTTAKADGDPKPPESRTAMRAAFGSYVEMVHRGDDASGRTSEVQDLLNAAVFLLRAVAESKEESEESSLLPGHSLQELQDIFDKSSFGSVTFQMALTCLEDLRLVVPFPSGSHFRLVLARHAEPYCLRWQSEKGHEQFLKMLAQFHQERPLGRHWLLPYGRLLNLSAELIADASACVAQACEECSLRINGWSGVDLVAPCAWVNAKGQLNVLIFRCLLSRLLQLLLRHPWSSAAELIQHLATLDICEVEYLLHFAAFLGAVEVREPETGSSGVPRYCCAAFARTCAALSAVALRPFEAGFARVEPMGVLRHEANTNYVLTVHLILELKAPGSYVAHVGEQSRSLEEGVLVFDPSYTHSMENTSQAELLVFYCHFYHPGISEVERYALLLLAQLMEMLQSSGMVKGTTLAPARGL</sequence>
<gene>
    <name evidence="5" type="ORF">CCMP2556_LOCUS38232</name>
</gene>
<accession>A0ABP0PQM8</accession>
<feature type="compositionally biased region" description="Basic and acidic residues" evidence="3">
    <location>
        <begin position="841"/>
        <end position="857"/>
    </location>
</feature>
<evidence type="ECO:0000313" key="6">
    <source>
        <dbReference type="Proteomes" id="UP001642484"/>
    </source>
</evidence>
<dbReference type="InterPro" id="IPR027443">
    <property type="entry name" value="IPNS-like_sf"/>
</dbReference>
<name>A0ABP0PQM8_9DINO</name>
<dbReference type="PANTHER" id="PTHR15180">
    <property type="entry name" value="GENERAL TRANSCRIPTION FACTOR 3C POLYPEPTIDE 1"/>
    <property type="match status" value="1"/>
</dbReference>
<proteinExistence type="inferred from homology"/>
<evidence type="ECO:0000256" key="2">
    <source>
        <dbReference type="PROSITE-ProRule" id="PRU00042"/>
    </source>
</evidence>